<feature type="compositionally biased region" description="Basic residues" evidence="2">
    <location>
        <begin position="1378"/>
        <end position="1388"/>
    </location>
</feature>
<sequence>MIVRRCWSLILLSTGLILYIRIGGINGERWSRQVSNSDWIPLANPRSSSSQIRPSNSGNGPISSGSPSLPHLSSLSLPPALQEQYQQQLLQLQKTQENIQKLLILQEQLRTQQQLLQSQTFLPSGFSSPENDKRMLQQNTIPNLSGVSGLSSDVLVPPLPSSDALPPIYSAQNFLSQGPQRFHQRIRGNQNLNVKSEEFGNSHNSKSQVDYSEGHEDGLREGQSLDQLTQVEDIRDNVKDFAGKQEKYRPSGKQVKGQTVQGISGISENAENENEEVQLVYVPIETLAQQRVQPKRFRGQKQYPFRQQQQQQQKQQQYRINDENEQTTREPDTFGRDFLDQLKFAKEERSKEVARIEDVEKALERKAQLEQEILQKEQELAKQKEEERRRKELEKIEEITKQRELERLREVREKQRLEELERRRIAEAREKEERRRQEEEKRRQEEEKRRQEEEARQTEKERLAALERQKQLEIQRALEEERKLEQQRQEEASTIAPNVDQNQPDTQTLSLARNKQLHRQHLEETTHRIKHRNRVRQQRPRINQQPPTTTPPPSPNQPPLSVYMGGDSMAPDRVKIADVLRILKDAKTIAVLDTVVPNIPKVFVGPTNLDPPAGYTKFDLPYLSSIDHNRVERKVDKLPFFVAPLSFDPPPGYSKIPFPAPHIGSVVVNTIDASSPEPDTPEIIHNPSPTPLIEPNSYIDGTGSNLGRIDPTTLSYEHSTTAGYTQELSSTPKYDTSYSTISNPGGSRFRFRQSYGDNNPPSVIDTIYRDESSIPTGKSKQKAYYNEDSRPVAPNLAHETRLGGTTATAYQEEAIYSSTPNYPEHSLRTLDDPLTKEQDLAGQLALINHELAKQRDANNNNKNSFVEHQNTYTQSEPHLINSFQPLLSPNDVNEVRESVGLTQYNLPAELPISPHLPGLVNSLLEKQTTIPTTTTTHVVTTPAYTKATTTTTTARPPSTTYRPRSRHRSRIVPTRPTTTTTPTTSITRTTADRSRRPYSRTRSGSRYTTTTESYNDSTAYEPTKSKNSGTTEKYNYADHHKRQRGQKHRHNDKMAYQSEAYDQNYNVQAHQAATYEHTAPDESITSSSTDPYSQPGSTSHNSNQQESSIPLSNLNAFSQENYSSTSISSTENYPPPRETTTNYNTPVASEDYSKSQNYPQNYPQEANYPIAYGSQLNDLDQSVLEKAPVNGFNYQAQNSETRNQPTVQKSKDYTAYYAEKLDNTDFGISGTSENPGNKIDKTTQQYSPIYDVAPVQSHSNYPLTGDNGNFGQVEDRKVDESSVVADPNEEPIFIPLPPEKQQVYDLLTPSTEEPLNAMVTQTSTTTESTPVVIRQRVRGRVGTRTHSDSVIQTRPKESQDEYVRFSAVNHQDSPRSSNVHRHRTKSRSRPQSQVKTSGYEYVKIQAGTQRQRPFVQQTTPSTTIAIMTTTTTTTTPRTTTTTTTEQPLEEDIDYGFIRPPSFRPVNPVDNRFHAPPVTFKPILPQVNNLPIQQQPSGSAQEIEIEYDPPPSHSLKNRPKYHTTNRRPLIKSTILPITTPITTTTTENIPPATLNPDNSVYTVRPKYKPEDIKQNRSRSRTRRPGGRKRVTTTSTTESGFDANNEVPLEGNYPRVLPSHPAAIREQQTLYDENFGSLSQFGETYQPDQNYKPATENYPPQDFVLNFGVVSPQTQLQQEEYDQTQLASNTPQKYDHSTHSKSTILSDSQVMPADIYGAESQWSTKLSRTSFQPSFAANYATDEFKEAHTKDGNVKEVTDIITVRPENSVTYVVSSELENSDETKSIMSEEESMIKATTVFGQKMIARDHTENPMKRQQKVSLNENVDDDDDKWRSKEDNLSREPTDNEDGEKIPKKTTNPVAVRKTNRRKRVRVRVRPIVDDFVTAESQHINAAVNSLTHDQYKYNPIRQTRPNLGEFSITRSTNDGSRRSVLQDFLEEMLKTDEVPVLATSTSTVLPLNVWQTSTPITSSIEEEEEEKTTNYKFSRITTNIPTTSEELEGTRDPEESLRATTQYYGTRIYPKDSITKDSTENIQLPTSQETETTSNDFNNSQTTLNDLNSIHTALETTPITDKLETTTIKPIDTTIEDSSIVDNTKTEESRDNDDISYLKNHRAKWSEVRYPSDPSIALNHSLFSTWNYDKNKKTADWSKISTKDTANKEEKDTEIKILSDYVPTVFDDLKGTKENNKERFDEKSLNKEKNNKVGTSENSSEDNNVKTNSPLEDSTISVKKEISQVEDRSTTKLEKEETPTTIVVQNIDDNSVTSGYHSNPTVIFDTTMHDILSKDESMVTVTPTSLITTTTTTTTTTKPTIPTTSEISQHNTTETILGKVLRTSTTTKVSHMTEICYRGRCVMTKPDREIRLR</sequence>
<feature type="compositionally biased region" description="Polar residues" evidence="2">
    <location>
        <begin position="2202"/>
        <end position="2227"/>
    </location>
</feature>
<feature type="compositionally biased region" description="Low complexity" evidence="2">
    <location>
        <begin position="300"/>
        <end position="319"/>
    </location>
</feature>
<proteinExistence type="predicted"/>
<feature type="region of interest" description="Disordered" evidence="2">
    <location>
        <begin position="483"/>
        <end position="505"/>
    </location>
</feature>
<feature type="compositionally biased region" description="Basic and acidic residues" evidence="2">
    <location>
        <begin position="320"/>
        <end position="336"/>
    </location>
</feature>
<feature type="compositionally biased region" description="Polar residues" evidence="2">
    <location>
        <begin position="495"/>
        <end position="505"/>
    </location>
</feature>
<dbReference type="Proteomes" id="UP000694924">
    <property type="component" value="Unplaced"/>
</dbReference>
<feature type="compositionally biased region" description="Polar residues" evidence="2">
    <location>
        <begin position="1083"/>
        <end position="1108"/>
    </location>
</feature>
<feature type="region of interest" description="Disordered" evidence="2">
    <location>
        <begin position="1076"/>
        <end position="1108"/>
    </location>
</feature>
<feature type="compositionally biased region" description="Basic and acidic residues" evidence="2">
    <location>
        <begin position="1829"/>
        <end position="1852"/>
    </location>
</feature>
<feature type="coiled-coil region" evidence="1">
    <location>
        <begin position="82"/>
        <end position="112"/>
    </location>
</feature>
<evidence type="ECO:0000313" key="4">
    <source>
        <dbReference type="RefSeq" id="XP_015175277.1"/>
    </source>
</evidence>
<feature type="compositionally biased region" description="Basic residues" evidence="2">
    <location>
        <begin position="528"/>
        <end position="539"/>
    </location>
</feature>
<feature type="region of interest" description="Disordered" evidence="2">
    <location>
        <begin position="196"/>
        <end position="228"/>
    </location>
</feature>
<feature type="compositionally biased region" description="Low complexity" evidence="2">
    <location>
        <begin position="1541"/>
        <end position="1553"/>
    </location>
</feature>
<organism evidence="3 4">
    <name type="scientific">Polistes dominula</name>
    <name type="common">European paper wasp</name>
    <name type="synonym">Vespa dominula</name>
    <dbReference type="NCBI Taxonomy" id="743375"/>
    <lineage>
        <taxon>Eukaryota</taxon>
        <taxon>Metazoa</taxon>
        <taxon>Ecdysozoa</taxon>
        <taxon>Arthropoda</taxon>
        <taxon>Hexapoda</taxon>
        <taxon>Insecta</taxon>
        <taxon>Pterygota</taxon>
        <taxon>Neoptera</taxon>
        <taxon>Endopterygota</taxon>
        <taxon>Hymenoptera</taxon>
        <taxon>Apocrita</taxon>
        <taxon>Aculeata</taxon>
        <taxon>Vespoidea</taxon>
        <taxon>Vespidae</taxon>
        <taxon>Polistinae</taxon>
        <taxon>Polistini</taxon>
        <taxon>Polistes</taxon>
    </lineage>
</organism>
<feature type="compositionally biased region" description="Basic and acidic residues" evidence="2">
    <location>
        <begin position="1354"/>
        <end position="1363"/>
    </location>
</feature>
<feature type="compositionally biased region" description="Polar residues" evidence="2">
    <location>
        <begin position="1015"/>
        <end position="1033"/>
    </location>
</feature>
<feature type="region of interest" description="Disordered" evidence="2">
    <location>
        <begin position="674"/>
        <end position="693"/>
    </location>
</feature>
<evidence type="ECO:0000256" key="2">
    <source>
        <dbReference type="SAM" id="MobiDB-lite"/>
    </source>
</evidence>
<gene>
    <name evidence="4" type="primary">LOC107065771</name>
</gene>
<evidence type="ECO:0000256" key="1">
    <source>
        <dbReference type="SAM" id="Coils"/>
    </source>
</evidence>
<reference evidence="4" key="1">
    <citation type="submission" date="2025-08" db="UniProtKB">
        <authorList>
            <consortium name="RefSeq"/>
        </authorList>
    </citation>
    <scope>IDENTIFICATION</scope>
    <source>
        <tissue evidence="4">Whole body</tissue>
    </source>
</reference>
<feature type="compositionally biased region" description="Low complexity" evidence="2">
    <location>
        <begin position="946"/>
        <end position="962"/>
    </location>
</feature>
<feature type="compositionally biased region" description="Basic and acidic residues" evidence="2">
    <location>
        <begin position="2187"/>
        <end position="2201"/>
    </location>
</feature>
<name>A0ABM1I4Z0_POLDO</name>
<feature type="compositionally biased region" description="Basic residues" evidence="2">
    <location>
        <begin position="1039"/>
        <end position="1051"/>
    </location>
</feature>
<accession>A0ABM1I4Z0</accession>
<dbReference type="GeneID" id="107065771"/>
<feature type="region of interest" description="Disordered" evidence="2">
    <location>
        <begin position="1807"/>
        <end position="1855"/>
    </location>
</feature>
<feature type="compositionally biased region" description="Polar residues" evidence="2">
    <location>
        <begin position="1121"/>
        <end position="1147"/>
    </location>
</feature>
<feature type="region of interest" description="Disordered" evidence="2">
    <location>
        <begin position="293"/>
        <end position="336"/>
    </location>
</feature>
<feature type="compositionally biased region" description="Basic residues" evidence="2">
    <location>
        <begin position="1574"/>
        <end position="1589"/>
    </location>
</feature>
<feature type="region of interest" description="Disordered" evidence="2">
    <location>
        <begin position="946"/>
        <end position="1052"/>
    </location>
</feature>
<feature type="compositionally biased region" description="Low complexity" evidence="2">
    <location>
        <begin position="1000"/>
        <end position="1014"/>
    </location>
</feature>
<feature type="compositionally biased region" description="Polar residues" evidence="2">
    <location>
        <begin position="201"/>
        <end position="210"/>
    </location>
</feature>
<keyword evidence="3" id="KW-1185">Reference proteome</keyword>
<feature type="region of interest" description="Disordered" evidence="2">
    <location>
        <begin position="520"/>
        <end position="562"/>
    </location>
</feature>
<feature type="region of interest" description="Disordered" evidence="2">
    <location>
        <begin position="1339"/>
        <end position="1398"/>
    </location>
</feature>
<feature type="region of interest" description="Disordered" evidence="2">
    <location>
        <begin position="1675"/>
        <end position="1697"/>
    </location>
</feature>
<feature type="region of interest" description="Disordered" evidence="2">
    <location>
        <begin position="1541"/>
        <end position="1609"/>
    </location>
</feature>
<feature type="region of interest" description="Disordered" evidence="2">
    <location>
        <begin position="2187"/>
        <end position="2247"/>
    </location>
</feature>
<feature type="compositionally biased region" description="Low complexity" evidence="2">
    <location>
        <begin position="971"/>
        <end position="989"/>
    </location>
</feature>
<feature type="compositionally biased region" description="Polar residues" evidence="2">
    <location>
        <begin position="1675"/>
        <end position="1690"/>
    </location>
</feature>
<feature type="compositionally biased region" description="Pro residues" evidence="2">
    <location>
        <begin position="548"/>
        <end position="558"/>
    </location>
</feature>
<feature type="region of interest" description="Disordered" evidence="2">
    <location>
        <begin position="45"/>
        <end position="70"/>
    </location>
</feature>
<feature type="region of interest" description="Disordered" evidence="2">
    <location>
        <begin position="720"/>
        <end position="740"/>
    </location>
</feature>
<feature type="region of interest" description="Disordered" evidence="2">
    <location>
        <begin position="1121"/>
        <end position="1156"/>
    </location>
</feature>
<feature type="region of interest" description="Disordered" evidence="2">
    <location>
        <begin position="427"/>
        <end position="462"/>
    </location>
</feature>
<evidence type="ECO:0000313" key="3">
    <source>
        <dbReference type="Proteomes" id="UP000694924"/>
    </source>
</evidence>
<feature type="compositionally biased region" description="Polar residues" evidence="2">
    <location>
        <begin position="1368"/>
        <end position="1377"/>
    </location>
</feature>
<protein>
    <submittedName>
        <fullName evidence="4">Mucin-3A</fullName>
    </submittedName>
</protein>
<feature type="region of interest" description="Disordered" evidence="2">
    <location>
        <begin position="1492"/>
        <end position="1522"/>
    </location>
</feature>
<feature type="compositionally biased region" description="Basic and acidic residues" evidence="2">
    <location>
        <begin position="2228"/>
        <end position="2247"/>
    </location>
</feature>
<dbReference type="RefSeq" id="XP_015175277.1">
    <property type="nucleotide sequence ID" value="XM_015319791.1"/>
</dbReference>
<keyword evidence="1" id="KW-0175">Coiled coil</keyword>